<comment type="similarity">
    <text evidence="3">Belongs to the CheB family.</text>
</comment>
<dbReference type="CDD" id="cd16432">
    <property type="entry name" value="CheB_Rec"/>
    <property type="match status" value="1"/>
</dbReference>
<dbReference type="RefSeq" id="WP_146814457.1">
    <property type="nucleotide sequence ID" value="NZ_BJYA01000002.1"/>
</dbReference>
<dbReference type="Pfam" id="PF00072">
    <property type="entry name" value="Response_reg"/>
    <property type="match status" value="1"/>
</dbReference>
<evidence type="ECO:0000259" key="6">
    <source>
        <dbReference type="PROSITE" id="PS50110"/>
    </source>
</evidence>
<accession>A0A511W3K9</accession>
<dbReference type="HAMAP" id="MF_00099">
    <property type="entry name" value="CheB_chemtxs"/>
    <property type="match status" value="1"/>
</dbReference>
<feature type="active site" evidence="3 4">
    <location>
        <position position="168"/>
    </location>
</feature>
<dbReference type="GO" id="GO:0006935">
    <property type="term" value="P:chemotaxis"/>
    <property type="evidence" value="ECO:0007669"/>
    <property type="project" value="UniProtKB-UniRule"/>
</dbReference>
<feature type="active site" evidence="3 4">
    <location>
        <position position="291"/>
    </location>
</feature>
<dbReference type="Proteomes" id="UP000321440">
    <property type="component" value="Unassembled WGS sequence"/>
</dbReference>
<dbReference type="PIRSF" id="PIRSF000876">
    <property type="entry name" value="RR_chemtxs_CheB"/>
    <property type="match status" value="1"/>
</dbReference>
<feature type="modified residue" description="4-aspartylphosphate" evidence="3 5">
    <location>
        <position position="56"/>
    </location>
</feature>
<comment type="domain">
    <text evidence="3">Contains a C-terminal catalytic domain, and an N-terminal region which modulates catalytic activity.</text>
</comment>
<dbReference type="InterPro" id="IPR000673">
    <property type="entry name" value="Sig_transdc_resp-reg_Me-estase"/>
</dbReference>
<dbReference type="SMART" id="SM00448">
    <property type="entry name" value="REC"/>
    <property type="match status" value="1"/>
</dbReference>
<evidence type="ECO:0000256" key="3">
    <source>
        <dbReference type="HAMAP-Rule" id="MF_00099"/>
    </source>
</evidence>
<dbReference type="GO" id="GO:0008984">
    <property type="term" value="F:protein-glutamate methylesterase activity"/>
    <property type="evidence" value="ECO:0007669"/>
    <property type="project" value="UniProtKB-UniRule"/>
</dbReference>
<dbReference type="CDD" id="cd17541">
    <property type="entry name" value="REC_CheB-like"/>
    <property type="match status" value="1"/>
</dbReference>
<dbReference type="OrthoDB" id="9793421at2"/>
<organism evidence="8 9">
    <name type="scientific">Alkalibacillus haloalkaliphilus</name>
    <dbReference type="NCBI Taxonomy" id="94136"/>
    <lineage>
        <taxon>Bacteria</taxon>
        <taxon>Bacillati</taxon>
        <taxon>Bacillota</taxon>
        <taxon>Bacilli</taxon>
        <taxon>Bacillales</taxon>
        <taxon>Bacillaceae</taxon>
        <taxon>Alkalibacillus</taxon>
    </lineage>
</organism>
<dbReference type="GO" id="GO:0000156">
    <property type="term" value="F:phosphorelay response regulator activity"/>
    <property type="evidence" value="ECO:0007669"/>
    <property type="project" value="InterPro"/>
</dbReference>
<protein>
    <recommendedName>
        <fullName evidence="3">Protein-glutamate methylesterase/protein-glutamine glutaminase</fullName>
        <ecNumber evidence="3">3.1.1.61</ecNumber>
        <ecNumber evidence="3">3.5.1.44</ecNumber>
    </recommendedName>
</protein>
<dbReference type="GO" id="GO:0050568">
    <property type="term" value="F:protein-glutamine glutaminase activity"/>
    <property type="evidence" value="ECO:0007669"/>
    <property type="project" value="UniProtKB-UniRule"/>
</dbReference>
<dbReference type="Gene3D" id="3.40.50.2300">
    <property type="match status" value="1"/>
</dbReference>
<dbReference type="NCBIfam" id="NF001965">
    <property type="entry name" value="PRK00742.1"/>
    <property type="match status" value="1"/>
</dbReference>
<feature type="domain" description="Response regulatory" evidence="6">
    <location>
        <begin position="5"/>
        <end position="122"/>
    </location>
</feature>
<sequence>MQKFKVLVIDDSAFMRKVISDIINQDKHLEVIGTARNGEDGLKKVKQLKPDVITLDIEMPVMDGLTALRLIMEEYPTPVIMLSSLTYEGANSTITALQHGAIDFINKTSGPISLDLNKVSEEICSKVKQAATANIEPSDEQAKDQDTYTEFQPQQFKHNETIIAIGVSTGGPKALQQVLSKVPRQFDGTIVIVQHMPAKFTKSLAERLDRLAEIKVKEVQNGELLKKGHAYIAPGDYHLQVKSIGRSLAAVVEQTEPVKGHRPSVNRLFESIADLSTFNKVGVVLTGMGSDGTDGAKLLREKDPSTYLIAESQQTAVIYGMPKSLVEEVNPNLIRPINLIAEALIEVVER</sequence>
<dbReference type="InterPro" id="IPR035909">
    <property type="entry name" value="CheB_C"/>
</dbReference>
<dbReference type="SUPFAM" id="SSF52738">
    <property type="entry name" value="Methylesterase CheB, C-terminal domain"/>
    <property type="match status" value="1"/>
</dbReference>
<evidence type="ECO:0000259" key="7">
    <source>
        <dbReference type="PROSITE" id="PS50122"/>
    </source>
</evidence>
<dbReference type="InterPro" id="IPR011006">
    <property type="entry name" value="CheY-like_superfamily"/>
</dbReference>
<dbReference type="Gene3D" id="3.40.50.180">
    <property type="entry name" value="Methylesterase CheB, C-terminal domain"/>
    <property type="match status" value="1"/>
</dbReference>
<name>A0A511W3K9_9BACI</name>
<evidence type="ECO:0000256" key="1">
    <source>
        <dbReference type="ARBA" id="ARBA00022801"/>
    </source>
</evidence>
<evidence type="ECO:0000256" key="2">
    <source>
        <dbReference type="ARBA" id="ARBA00048267"/>
    </source>
</evidence>
<dbReference type="Pfam" id="PF01339">
    <property type="entry name" value="CheB_methylest"/>
    <property type="match status" value="1"/>
</dbReference>
<proteinExistence type="inferred from homology"/>
<dbReference type="EC" id="3.5.1.44" evidence="3"/>
<evidence type="ECO:0000313" key="8">
    <source>
        <dbReference type="EMBL" id="GEN44938.1"/>
    </source>
</evidence>
<evidence type="ECO:0000256" key="5">
    <source>
        <dbReference type="PROSITE-ProRule" id="PRU00169"/>
    </source>
</evidence>
<dbReference type="PROSITE" id="PS50110">
    <property type="entry name" value="RESPONSE_REGULATORY"/>
    <property type="match status" value="1"/>
</dbReference>
<evidence type="ECO:0000256" key="4">
    <source>
        <dbReference type="PROSITE-ProRule" id="PRU00050"/>
    </source>
</evidence>
<comment type="subcellular location">
    <subcellularLocation>
        <location evidence="3">Cytoplasm</location>
    </subcellularLocation>
</comment>
<comment type="catalytic activity">
    <reaction evidence="2 3">
        <text>[protein]-L-glutamate 5-O-methyl ester + H2O = L-glutamyl-[protein] + methanol + H(+)</text>
        <dbReference type="Rhea" id="RHEA:23236"/>
        <dbReference type="Rhea" id="RHEA-COMP:10208"/>
        <dbReference type="Rhea" id="RHEA-COMP:10311"/>
        <dbReference type="ChEBI" id="CHEBI:15377"/>
        <dbReference type="ChEBI" id="CHEBI:15378"/>
        <dbReference type="ChEBI" id="CHEBI:17790"/>
        <dbReference type="ChEBI" id="CHEBI:29973"/>
        <dbReference type="ChEBI" id="CHEBI:82795"/>
        <dbReference type="EC" id="3.1.1.61"/>
    </reaction>
</comment>
<dbReference type="PANTHER" id="PTHR42872">
    <property type="entry name" value="PROTEIN-GLUTAMATE METHYLESTERASE/PROTEIN-GLUTAMINE GLUTAMINASE"/>
    <property type="match status" value="1"/>
</dbReference>
<gene>
    <name evidence="3 8" type="primary">cheB</name>
    <name evidence="8" type="ORF">AHA02nite_07140</name>
</gene>
<evidence type="ECO:0000313" key="9">
    <source>
        <dbReference type="Proteomes" id="UP000321440"/>
    </source>
</evidence>
<dbReference type="SUPFAM" id="SSF52172">
    <property type="entry name" value="CheY-like"/>
    <property type="match status" value="1"/>
</dbReference>
<dbReference type="EC" id="3.1.1.61" evidence="3"/>
<keyword evidence="9" id="KW-1185">Reference proteome</keyword>
<dbReference type="AlphaFoldDB" id="A0A511W3K9"/>
<dbReference type="InterPro" id="IPR001789">
    <property type="entry name" value="Sig_transdc_resp-reg_receiver"/>
</dbReference>
<keyword evidence="3 4" id="KW-0145">Chemotaxis</keyword>
<reference evidence="8 9" key="1">
    <citation type="submission" date="2019-07" db="EMBL/GenBank/DDBJ databases">
        <title>Whole genome shotgun sequence of Alkalibacillus haloalkaliphilus NBRC 103110.</title>
        <authorList>
            <person name="Hosoyama A."/>
            <person name="Uohara A."/>
            <person name="Ohji S."/>
            <person name="Ichikawa N."/>
        </authorList>
    </citation>
    <scope>NUCLEOTIDE SEQUENCE [LARGE SCALE GENOMIC DNA]</scope>
    <source>
        <strain evidence="8 9">NBRC 103110</strain>
    </source>
</reference>
<comment type="PTM">
    <text evidence="3">Phosphorylated by CheA. Phosphorylation of the N-terminal regulatory domain activates the methylesterase activity.</text>
</comment>
<keyword evidence="3 5" id="KW-0597">Phosphoprotein</keyword>
<dbReference type="PROSITE" id="PS50122">
    <property type="entry name" value="CHEB"/>
    <property type="match status" value="1"/>
</dbReference>
<dbReference type="InterPro" id="IPR008248">
    <property type="entry name" value="CheB-like"/>
</dbReference>
<feature type="domain" description="CheB-type methylesterase" evidence="7">
    <location>
        <begin position="156"/>
        <end position="350"/>
    </location>
</feature>
<keyword evidence="3" id="KW-0963">Cytoplasm</keyword>
<comment type="caution">
    <text evidence="8">The sequence shown here is derived from an EMBL/GenBank/DDBJ whole genome shotgun (WGS) entry which is preliminary data.</text>
</comment>
<dbReference type="PANTHER" id="PTHR42872:SF3">
    <property type="entry name" value="PROTEIN-GLUTAMATE METHYLESTERASE_PROTEIN-GLUTAMINE GLUTAMINASE 1"/>
    <property type="match status" value="1"/>
</dbReference>
<dbReference type="GO" id="GO:0005737">
    <property type="term" value="C:cytoplasm"/>
    <property type="evidence" value="ECO:0007669"/>
    <property type="project" value="UniProtKB-SubCell"/>
</dbReference>
<dbReference type="EMBL" id="BJYA01000002">
    <property type="protein sequence ID" value="GEN44938.1"/>
    <property type="molecule type" value="Genomic_DNA"/>
</dbReference>
<comment type="function">
    <text evidence="3">Involved in chemotaxis. Part of a chemotaxis signal transduction system that modulates chemotaxis in response to various stimuli. Catalyzes the demethylation of specific methylglutamate residues introduced into the chemoreceptors (methyl-accepting chemotaxis proteins or MCP) by CheR. Also mediates the irreversible deamidation of specific glutamine residues to glutamic acid.</text>
</comment>
<keyword evidence="1 3" id="KW-0378">Hydrolase</keyword>
<comment type="catalytic activity">
    <reaction evidence="3">
        <text>L-glutaminyl-[protein] + H2O = L-glutamyl-[protein] + NH4(+)</text>
        <dbReference type="Rhea" id="RHEA:16441"/>
        <dbReference type="Rhea" id="RHEA-COMP:10207"/>
        <dbReference type="Rhea" id="RHEA-COMP:10208"/>
        <dbReference type="ChEBI" id="CHEBI:15377"/>
        <dbReference type="ChEBI" id="CHEBI:28938"/>
        <dbReference type="ChEBI" id="CHEBI:29973"/>
        <dbReference type="ChEBI" id="CHEBI:30011"/>
        <dbReference type="EC" id="3.5.1.44"/>
    </reaction>
</comment>
<feature type="active site" evidence="3 4">
    <location>
        <position position="195"/>
    </location>
</feature>